<protein>
    <submittedName>
        <fullName evidence="3">GNAT family N-acetyltransferase</fullName>
    </submittedName>
</protein>
<evidence type="ECO:0000256" key="1">
    <source>
        <dbReference type="SAM" id="MobiDB-lite"/>
    </source>
</evidence>
<dbReference type="EMBL" id="WNKV01000004">
    <property type="protein sequence ID" value="MTW15847.1"/>
    <property type="molecule type" value="Genomic_DNA"/>
</dbReference>
<dbReference type="Gene3D" id="3.40.630.30">
    <property type="match status" value="1"/>
</dbReference>
<reference evidence="3 4" key="1">
    <citation type="submission" date="2019-11" db="EMBL/GenBank/DDBJ databases">
        <title>Whole-genome sequence of Rhodoplanes serenus DSM 18633, type strain.</title>
        <authorList>
            <person name="Kyndt J.A."/>
            <person name="Meyer T.E."/>
        </authorList>
    </citation>
    <scope>NUCLEOTIDE SEQUENCE [LARGE SCALE GENOMIC DNA]</scope>
    <source>
        <strain evidence="3 4">DSM 18633</strain>
    </source>
</reference>
<feature type="region of interest" description="Disordered" evidence="1">
    <location>
        <begin position="167"/>
        <end position="195"/>
    </location>
</feature>
<gene>
    <name evidence="3" type="ORF">GJ689_06455</name>
</gene>
<dbReference type="InterPro" id="IPR000182">
    <property type="entry name" value="GNAT_dom"/>
</dbReference>
<dbReference type="SUPFAM" id="SSF55729">
    <property type="entry name" value="Acyl-CoA N-acyltransferases (Nat)"/>
    <property type="match status" value="1"/>
</dbReference>
<dbReference type="PROSITE" id="PS51186">
    <property type="entry name" value="GNAT"/>
    <property type="match status" value="1"/>
</dbReference>
<dbReference type="RefSeq" id="WP_155478979.1">
    <property type="nucleotide sequence ID" value="NZ_WNKV01000004.1"/>
</dbReference>
<dbReference type="GO" id="GO:0016747">
    <property type="term" value="F:acyltransferase activity, transferring groups other than amino-acyl groups"/>
    <property type="evidence" value="ECO:0007669"/>
    <property type="project" value="InterPro"/>
</dbReference>
<dbReference type="CDD" id="cd04301">
    <property type="entry name" value="NAT_SF"/>
    <property type="match status" value="1"/>
</dbReference>
<dbReference type="Pfam" id="PF13508">
    <property type="entry name" value="Acetyltransf_7"/>
    <property type="match status" value="1"/>
</dbReference>
<dbReference type="Proteomes" id="UP000438991">
    <property type="component" value="Unassembled WGS sequence"/>
</dbReference>
<dbReference type="AlphaFoldDB" id="A0A9X4XJQ6"/>
<evidence type="ECO:0000259" key="2">
    <source>
        <dbReference type="PROSITE" id="PS51186"/>
    </source>
</evidence>
<dbReference type="InterPro" id="IPR016181">
    <property type="entry name" value="Acyl_CoA_acyltransferase"/>
</dbReference>
<feature type="domain" description="N-acetyltransferase" evidence="2">
    <location>
        <begin position="2"/>
        <end position="152"/>
    </location>
</feature>
<comment type="caution">
    <text evidence="3">The sequence shown here is derived from an EMBL/GenBank/DDBJ whole genome shotgun (WGS) entry which is preliminary data.</text>
</comment>
<name>A0A9X4XJQ6_9BRAD</name>
<feature type="compositionally biased region" description="Low complexity" evidence="1">
    <location>
        <begin position="167"/>
        <end position="178"/>
    </location>
</feature>
<evidence type="ECO:0000313" key="4">
    <source>
        <dbReference type="Proteomes" id="UP000438991"/>
    </source>
</evidence>
<organism evidence="3 4">
    <name type="scientific">Rhodoplanes serenus</name>
    <dbReference type="NCBI Taxonomy" id="200615"/>
    <lineage>
        <taxon>Bacteria</taxon>
        <taxon>Pseudomonadati</taxon>
        <taxon>Pseudomonadota</taxon>
        <taxon>Alphaproteobacteria</taxon>
        <taxon>Hyphomicrobiales</taxon>
        <taxon>Nitrobacteraceae</taxon>
        <taxon>Rhodoplanes</taxon>
    </lineage>
</organism>
<evidence type="ECO:0000313" key="3">
    <source>
        <dbReference type="EMBL" id="MTW15847.1"/>
    </source>
</evidence>
<proteinExistence type="predicted"/>
<accession>A0A9X4XJQ6</accession>
<sequence length="195" mass="19904">MIIIRPERPSDVAARDALLDRAFGPGRFAKTSERLRAGNTPAAGLALVATEAGPAGGSRVVGTVRLWPVAAGGRDVLLLGPLAVEPDRQGEGIGAVLMHQCLTLAHQLGHAAVLLVGDAPYYARFGFSAAATGALAMPGPFEPARLLARELVPGALAGVAGTITRRPAAAPLRQPATRPARRKAGGRGAGVRHAA</sequence>